<sequence length="32" mass="3782">MHTAIESVLVFRMLVPFIFCFFLQFVGIDMDN</sequence>
<accession>A0A2P2PVE2</accession>
<keyword evidence="1" id="KW-0472">Membrane</keyword>
<reference evidence="2" key="1">
    <citation type="submission" date="2018-02" db="EMBL/GenBank/DDBJ databases">
        <title>Rhizophora mucronata_Transcriptome.</title>
        <authorList>
            <person name="Meera S.P."/>
            <person name="Sreeshan A."/>
            <person name="Augustine A."/>
        </authorList>
    </citation>
    <scope>NUCLEOTIDE SEQUENCE</scope>
    <source>
        <tissue evidence="2">Leaf</tissue>
    </source>
</reference>
<feature type="transmembrane region" description="Helical" evidence="1">
    <location>
        <begin position="9"/>
        <end position="28"/>
    </location>
</feature>
<keyword evidence="1" id="KW-0812">Transmembrane</keyword>
<keyword evidence="1" id="KW-1133">Transmembrane helix</keyword>
<evidence type="ECO:0000313" key="2">
    <source>
        <dbReference type="EMBL" id="MBX58712.1"/>
    </source>
</evidence>
<name>A0A2P2PVE2_RHIMU</name>
<proteinExistence type="predicted"/>
<organism evidence="2">
    <name type="scientific">Rhizophora mucronata</name>
    <name type="common">Asiatic mangrove</name>
    <dbReference type="NCBI Taxonomy" id="61149"/>
    <lineage>
        <taxon>Eukaryota</taxon>
        <taxon>Viridiplantae</taxon>
        <taxon>Streptophyta</taxon>
        <taxon>Embryophyta</taxon>
        <taxon>Tracheophyta</taxon>
        <taxon>Spermatophyta</taxon>
        <taxon>Magnoliopsida</taxon>
        <taxon>eudicotyledons</taxon>
        <taxon>Gunneridae</taxon>
        <taxon>Pentapetalae</taxon>
        <taxon>rosids</taxon>
        <taxon>fabids</taxon>
        <taxon>Malpighiales</taxon>
        <taxon>Rhizophoraceae</taxon>
        <taxon>Rhizophora</taxon>
    </lineage>
</organism>
<protein>
    <submittedName>
        <fullName evidence="2">Uncharacterized protein</fullName>
    </submittedName>
</protein>
<dbReference type="EMBL" id="GGEC01078228">
    <property type="protein sequence ID" value="MBX58712.1"/>
    <property type="molecule type" value="Transcribed_RNA"/>
</dbReference>
<dbReference type="AlphaFoldDB" id="A0A2P2PVE2"/>
<evidence type="ECO:0000256" key="1">
    <source>
        <dbReference type="SAM" id="Phobius"/>
    </source>
</evidence>